<evidence type="ECO:0000259" key="2">
    <source>
        <dbReference type="Pfam" id="PF13581"/>
    </source>
</evidence>
<protein>
    <recommendedName>
        <fullName evidence="2">Histidine kinase/HSP90-like ATPase domain-containing protein</fullName>
    </recommendedName>
</protein>
<keyword evidence="1" id="KW-0723">Serine/threonine-protein kinase</keyword>
<dbReference type="PANTHER" id="PTHR35526">
    <property type="entry name" value="ANTI-SIGMA-F FACTOR RSBW-RELATED"/>
    <property type="match status" value="1"/>
</dbReference>
<dbReference type="InterPro" id="IPR050267">
    <property type="entry name" value="Anti-sigma-factor_SerPK"/>
</dbReference>
<comment type="caution">
    <text evidence="3">The sequence shown here is derived from an EMBL/GenBank/DDBJ whole genome shotgun (WGS) entry which is preliminary data.</text>
</comment>
<dbReference type="Proteomes" id="UP001500212">
    <property type="component" value="Unassembled WGS sequence"/>
</dbReference>
<dbReference type="PANTHER" id="PTHR35526:SF3">
    <property type="entry name" value="ANTI-SIGMA-F FACTOR RSBW"/>
    <property type="match status" value="1"/>
</dbReference>
<dbReference type="InterPro" id="IPR003594">
    <property type="entry name" value="HATPase_dom"/>
</dbReference>
<keyword evidence="1" id="KW-0808">Transferase</keyword>
<reference evidence="4" key="1">
    <citation type="journal article" date="2019" name="Int. J. Syst. Evol. Microbiol.">
        <title>The Global Catalogue of Microorganisms (GCM) 10K type strain sequencing project: providing services to taxonomists for standard genome sequencing and annotation.</title>
        <authorList>
            <consortium name="The Broad Institute Genomics Platform"/>
            <consortium name="The Broad Institute Genome Sequencing Center for Infectious Disease"/>
            <person name="Wu L."/>
            <person name="Ma J."/>
        </authorList>
    </citation>
    <scope>NUCLEOTIDE SEQUENCE [LARGE SCALE GENOMIC DNA]</scope>
    <source>
        <strain evidence="4">JCM 17938</strain>
    </source>
</reference>
<gene>
    <name evidence="3" type="ORF">GCM10023195_54530</name>
</gene>
<dbReference type="EMBL" id="BAABHJ010000020">
    <property type="protein sequence ID" value="GAA4612671.1"/>
    <property type="molecule type" value="Genomic_DNA"/>
</dbReference>
<organism evidence="3 4">
    <name type="scientific">Actinoallomurus liliacearum</name>
    <dbReference type="NCBI Taxonomy" id="1080073"/>
    <lineage>
        <taxon>Bacteria</taxon>
        <taxon>Bacillati</taxon>
        <taxon>Actinomycetota</taxon>
        <taxon>Actinomycetes</taxon>
        <taxon>Streptosporangiales</taxon>
        <taxon>Thermomonosporaceae</taxon>
        <taxon>Actinoallomurus</taxon>
    </lineage>
</organism>
<evidence type="ECO:0000313" key="4">
    <source>
        <dbReference type="Proteomes" id="UP001500212"/>
    </source>
</evidence>
<evidence type="ECO:0000256" key="1">
    <source>
        <dbReference type="ARBA" id="ARBA00022527"/>
    </source>
</evidence>
<accession>A0ABP8TNP6</accession>
<name>A0ABP8TNP6_9ACTN</name>
<proteinExistence type="predicted"/>
<feature type="domain" description="Histidine kinase/HSP90-like ATPase" evidence="2">
    <location>
        <begin position="10"/>
        <end position="121"/>
    </location>
</feature>
<sequence length="143" mass="15279">MHTTVRTAYPADRTAVAQARRFVRDTLIAWGAEDALDDAVLLTSELATNAITHAGTPFEVVCRVDDSSVQVEVVDRDPARLLPAPREADDLSVSGRGLLMPMLLAAAWGVSYAAGSKTVWFRLATRSASAWAPAPCGCVTPVR</sequence>
<dbReference type="CDD" id="cd16936">
    <property type="entry name" value="HATPase_RsbW-like"/>
    <property type="match status" value="1"/>
</dbReference>
<dbReference type="InterPro" id="IPR036890">
    <property type="entry name" value="HATPase_C_sf"/>
</dbReference>
<evidence type="ECO:0000313" key="3">
    <source>
        <dbReference type="EMBL" id="GAA4612671.1"/>
    </source>
</evidence>
<dbReference type="RefSeq" id="WP_345360361.1">
    <property type="nucleotide sequence ID" value="NZ_BAABHJ010000020.1"/>
</dbReference>
<keyword evidence="4" id="KW-1185">Reference proteome</keyword>
<keyword evidence="1" id="KW-0418">Kinase</keyword>
<dbReference type="Gene3D" id="3.30.565.10">
    <property type="entry name" value="Histidine kinase-like ATPase, C-terminal domain"/>
    <property type="match status" value="1"/>
</dbReference>
<dbReference type="Pfam" id="PF13581">
    <property type="entry name" value="HATPase_c_2"/>
    <property type="match status" value="1"/>
</dbReference>